<dbReference type="GeneID" id="6756105"/>
<comment type="similarity">
    <text evidence="3">Belongs to the protein kinase superfamily. TKL Ser/Thr protein kinase family.</text>
</comment>
<keyword evidence="5" id="KW-0723">Serine/threonine-protein kinase</keyword>
<dbReference type="HOGENOM" id="CLU_000288_7_35_1"/>
<evidence type="ECO:0000259" key="14">
    <source>
        <dbReference type="PROSITE" id="PS50011"/>
    </source>
</evidence>
<dbReference type="CTD" id="6756105"/>
<keyword evidence="16" id="KW-1185">Reference proteome</keyword>
<evidence type="ECO:0000256" key="12">
    <source>
        <dbReference type="ARBA" id="ARBA00049308"/>
    </source>
</evidence>
<dbReference type="PANTHER" id="PTHR46485:SF5">
    <property type="entry name" value="CENTER DIVIDER, ISOFORM A"/>
    <property type="match status" value="1"/>
</dbReference>
<gene>
    <name evidence="15" type="ORF">TRIADDRAFT_28807</name>
</gene>
<evidence type="ECO:0000256" key="11">
    <source>
        <dbReference type="ARBA" id="ARBA00049003"/>
    </source>
</evidence>
<reference evidence="15 16" key="1">
    <citation type="journal article" date="2008" name="Nature">
        <title>The Trichoplax genome and the nature of placozoans.</title>
        <authorList>
            <person name="Srivastava M."/>
            <person name="Begovic E."/>
            <person name="Chapman J."/>
            <person name="Putnam N.H."/>
            <person name="Hellsten U."/>
            <person name="Kawashima T."/>
            <person name="Kuo A."/>
            <person name="Mitros T."/>
            <person name="Salamov A."/>
            <person name="Carpenter M.L."/>
            <person name="Signorovitch A.Y."/>
            <person name="Moreno M.A."/>
            <person name="Kamm K."/>
            <person name="Grimwood J."/>
            <person name="Schmutz J."/>
            <person name="Shapiro H."/>
            <person name="Grigoriev I.V."/>
            <person name="Buss L.W."/>
            <person name="Schierwater B."/>
            <person name="Dellaporta S.L."/>
            <person name="Rokhsar D.S."/>
        </authorList>
    </citation>
    <scope>NUCLEOTIDE SEQUENCE [LARGE SCALE GENOMIC DNA]</scope>
    <source>
        <strain evidence="15 16">Grell-BS-1999</strain>
    </source>
</reference>
<dbReference type="PRINTS" id="PR00109">
    <property type="entry name" value="TYRKINASE"/>
</dbReference>
<dbReference type="GO" id="GO:0004712">
    <property type="term" value="F:protein serine/threonine/tyrosine kinase activity"/>
    <property type="evidence" value="ECO:0007669"/>
    <property type="project" value="UniProtKB-EC"/>
</dbReference>
<accession>B3S3U9</accession>
<comment type="catalytic activity">
    <reaction evidence="12">
        <text>L-threonyl-[protein] + ATP = O-phospho-L-threonyl-[protein] + ADP + H(+)</text>
        <dbReference type="Rhea" id="RHEA:46608"/>
        <dbReference type="Rhea" id="RHEA-COMP:11060"/>
        <dbReference type="Rhea" id="RHEA-COMP:11605"/>
        <dbReference type="ChEBI" id="CHEBI:15378"/>
        <dbReference type="ChEBI" id="CHEBI:30013"/>
        <dbReference type="ChEBI" id="CHEBI:30616"/>
        <dbReference type="ChEBI" id="CHEBI:61977"/>
        <dbReference type="ChEBI" id="CHEBI:456216"/>
        <dbReference type="EC" id="2.7.12.1"/>
    </reaction>
</comment>
<dbReference type="Gene3D" id="3.30.200.20">
    <property type="entry name" value="Phosphorylase Kinase, domain 1"/>
    <property type="match status" value="1"/>
</dbReference>
<evidence type="ECO:0000256" key="5">
    <source>
        <dbReference type="ARBA" id="ARBA00022527"/>
    </source>
</evidence>
<evidence type="ECO:0000256" key="10">
    <source>
        <dbReference type="ARBA" id="ARBA00023211"/>
    </source>
</evidence>
<dbReference type="PROSITE" id="PS50011">
    <property type="entry name" value="PROTEIN_KINASE_DOM"/>
    <property type="match status" value="1"/>
</dbReference>
<keyword evidence="9" id="KW-0067">ATP-binding</keyword>
<dbReference type="Proteomes" id="UP000009022">
    <property type="component" value="Unassembled WGS sequence"/>
</dbReference>
<comment type="catalytic activity">
    <reaction evidence="13">
        <text>L-tyrosyl-[protein] + ATP = O-phospho-L-tyrosyl-[protein] + ADP + H(+)</text>
        <dbReference type="Rhea" id="RHEA:10596"/>
        <dbReference type="Rhea" id="RHEA-COMP:10136"/>
        <dbReference type="Rhea" id="RHEA-COMP:20101"/>
        <dbReference type="ChEBI" id="CHEBI:15378"/>
        <dbReference type="ChEBI" id="CHEBI:30616"/>
        <dbReference type="ChEBI" id="CHEBI:46858"/>
        <dbReference type="ChEBI" id="CHEBI:61978"/>
        <dbReference type="ChEBI" id="CHEBI:456216"/>
        <dbReference type="EC" id="2.7.12.1"/>
    </reaction>
</comment>
<dbReference type="FunFam" id="1.10.510.10:FF:000202">
    <property type="entry name" value="Dual specificity testis-specific protein kinase 2"/>
    <property type="match status" value="1"/>
</dbReference>
<sequence>MVLKMSKSPADRKTMQQEIKTMYNLEHPNILRLMGLCVHDGKFHVLMEFINGGTLERLLFDSSMDLWWSVRLLLGHNIASGMAYLHSKGIIHRDLTSKNCLIKREKGRLTAVVADFGLAAKIPNSIHECDKTMSIVGSPYWMAPEVLGGRKYDEKADIFSYGIVLCEILARISADPDELPRTHNFGLDAESFQPLIDTGYPDEFFQLAIHCCQVIILAVINVIV</sequence>
<keyword evidence="8" id="KW-0418">Kinase</keyword>
<dbReference type="GO" id="GO:0004674">
    <property type="term" value="F:protein serine/threonine kinase activity"/>
    <property type="evidence" value="ECO:0007669"/>
    <property type="project" value="UniProtKB-KW"/>
</dbReference>
<evidence type="ECO:0000256" key="13">
    <source>
        <dbReference type="ARBA" id="ARBA00051680"/>
    </source>
</evidence>
<dbReference type="PhylomeDB" id="B3S3U9"/>
<proteinExistence type="inferred from homology"/>
<feature type="domain" description="Protein kinase" evidence="14">
    <location>
        <begin position="1"/>
        <end position="224"/>
    </location>
</feature>
<name>B3S3U9_TRIAD</name>
<dbReference type="KEGG" id="tad:TRIADDRAFT_28807"/>
<dbReference type="RefSeq" id="XP_002115072.1">
    <property type="nucleotide sequence ID" value="XM_002115036.1"/>
</dbReference>
<dbReference type="InterPro" id="IPR011009">
    <property type="entry name" value="Kinase-like_dom_sf"/>
</dbReference>
<dbReference type="OMA" id="FCNGCPE"/>
<dbReference type="AlphaFoldDB" id="B3S3U9"/>
<evidence type="ECO:0000256" key="9">
    <source>
        <dbReference type="ARBA" id="ARBA00022840"/>
    </source>
</evidence>
<comment type="cofactor">
    <cofactor evidence="2">
        <name>Mg(2+)</name>
        <dbReference type="ChEBI" id="CHEBI:18420"/>
    </cofactor>
</comment>
<dbReference type="InterPro" id="IPR008266">
    <property type="entry name" value="Tyr_kinase_AS"/>
</dbReference>
<dbReference type="SUPFAM" id="SSF56112">
    <property type="entry name" value="Protein kinase-like (PK-like)"/>
    <property type="match status" value="1"/>
</dbReference>
<dbReference type="Pfam" id="PF07714">
    <property type="entry name" value="PK_Tyr_Ser-Thr"/>
    <property type="match status" value="1"/>
</dbReference>
<evidence type="ECO:0000313" key="16">
    <source>
        <dbReference type="Proteomes" id="UP000009022"/>
    </source>
</evidence>
<protein>
    <recommendedName>
        <fullName evidence="4">dual-specificity kinase</fullName>
        <ecNumber evidence="4">2.7.12.1</ecNumber>
    </recommendedName>
</protein>
<dbReference type="InterPro" id="IPR050940">
    <property type="entry name" value="Actin_reg-Ser/Thr_kinase"/>
</dbReference>
<evidence type="ECO:0000256" key="3">
    <source>
        <dbReference type="ARBA" id="ARBA00005843"/>
    </source>
</evidence>
<evidence type="ECO:0000313" key="15">
    <source>
        <dbReference type="EMBL" id="EDV22528.1"/>
    </source>
</evidence>
<dbReference type="InterPro" id="IPR000719">
    <property type="entry name" value="Prot_kinase_dom"/>
</dbReference>
<dbReference type="InterPro" id="IPR001245">
    <property type="entry name" value="Ser-Thr/Tyr_kinase_cat_dom"/>
</dbReference>
<dbReference type="InParanoid" id="B3S3U9"/>
<organism evidence="15 16">
    <name type="scientific">Trichoplax adhaerens</name>
    <name type="common">Trichoplax reptans</name>
    <dbReference type="NCBI Taxonomy" id="10228"/>
    <lineage>
        <taxon>Eukaryota</taxon>
        <taxon>Metazoa</taxon>
        <taxon>Placozoa</taxon>
        <taxon>Uniplacotomia</taxon>
        <taxon>Trichoplacea</taxon>
        <taxon>Trichoplacidae</taxon>
        <taxon>Trichoplax</taxon>
    </lineage>
</organism>
<dbReference type="OrthoDB" id="20134at2759"/>
<keyword evidence="6" id="KW-0808">Transferase</keyword>
<evidence type="ECO:0000256" key="8">
    <source>
        <dbReference type="ARBA" id="ARBA00022777"/>
    </source>
</evidence>
<dbReference type="PIRSF" id="PIRSF000654">
    <property type="entry name" value="Integrin-linked_kinase"/>
    <property type="match status" value="1"/>
</dbReference>
<dbReference type="STRING" id="10228.B3S3U9"/>
<dbReference type="GO" id="GO:0005524">
    <property type="term" value="F:ATP binding"/>
    <property type="evidence" value="ECO:0007669"/>
    <property type="project" value="UniProtKB-KW"/>
</dbReference>
<dbReference type="EMBL" id="DS985249">
    <property type="protein sequence ID" value="EDV22528.1"/>
    <property type="molecule type" value="Genomic_DNA"/>
</dbReference>
<keyword evidence="7" id="KW-0547">Nucleotide-binding</keyword>
<dbReference type="EC" id="2.7.12.1" evidence="4"/>
<dbReference type="Gene3D" id="1.10.510.10">
    <property type="entry name" value="Transferase(Phosphotransferase) domain 1"/>
    <property type="match status" value="1"/>
</dbReference>
<evidence type="ECO:0000256" key="1">
    <source>
        <dbReference type="ARBA" id="ARBA00001936"/>
    </source>
</evidence>
<dbReference type="PANTHER" id="PTHR46485">
    <property type="entry name" value="LIM DOMAIN KINASE 1"/>
    <property type="match status" value="1"/>
</dbReference>
<keyword evidence="10" id="KW-0464">Manganese</keyword>
<dbReference type="PROSITE" id="PS00109">
    <property type="entry name" value="PROTEIN_KINASE_TYR"/>
    <property type="match status" value="1"/>
</dbReference>
<comment type="cofactor">
    <cofactor evidence="1">
        <name>Mn(2+)</name>
        <dbReference type="ChEBI" id="CHEBI:29035"/>
    </cofactor>
</comment>
<comment type="catalytic activity">
    <reaction evidence="11">
        <text>L-seryl-[protein] + ATP = O-phospho-L-seryl-[protein] + ADP + H(+)</text>
        <dbReference type="Rhea" id="RHEA:17989"/>
        <dbReference type="Rhea" id="RHEA-COMP:9863"/>
        <dbReference type="Rhea" id="RHEA-COMP:11604"/>
        <dbReference type="ChEBI" id="CHEBI:15378"/>
        <dbReference type="ChEBI" id="CHEBI:29999"/>
        <dbReference type="ChEBI" id="CHEBI:30616"/>
        <dbReference type="ChEBI" id="CHEBI:83421"/>
        <dbReference type="ChEBI" id="CHEBI:456216"/>
        <dbReference type="EC" id="2.7.12.1"/>
    </reaction>
</comment>
<evidence type="ECO:0000256" key="2">
    <source>
        <dbReference type="ARBA" id="ARBA00001946"/>
    </source>
</evidence>
<dbReference type="GO" id="GO:0046872">
    <property type="term" value="F:metal ion binding"/>
    <property type="evidence" value="ECO:0007669"/>
    <property type="project" value="UniProtKB-KW"/>
</dbReference>
<evidence type="ECO:0000256" key="6">
    <source>
        <dbReference type="ARBA" id="ARBA00022679"/>
    </source>
</evidence>
<evidence type="ECO:0000256" key="7">
    <source>
        <dbReference type="ARBA" id="ARBA00022741"/>
    </source>
</evidence>
<evidence type="ECO:0000256" key="4">
    <source>
        <dbReference type="ARBA" id="ARBA00013203"/>
    </source>
</evidence>
<dbReference type="eggNOG" id="ENOG502QTCP">
    <property type="taxonomic scope" value="Eukaryota"/>
</dbReference>